<evidence type="ECO:0000313" key="2">
    <source>
        <dbReference type="Proteomes" id="UP000243739"/>
    </source>
</evidence>
<evidence type="ECO:0000313" key="1">
    <source>
        <dbReference type="EMBL" id="OEF99017.1"/>
    </source>
</evidence>
<accession>A0A1D2YTK7</accession>
<proteinExistence type="predicted"/>
<sequence length="156" mass="17920">MIFFSGCSSKSNSEIASEYLKHKGYTVISYEGNIETYQLTKETLIQPRYLLLWSVQKTNPLDYIGKKVYVEKFIVKNHPLDVWESGLLKSSGKTEVHLFIIDNKVIGGISAPVIKGDNSKITSNIWSLEGKTISEIHSMNFNTWKKQLLRRLEKYN</sequence>
<organism evidence="1 2">
    <name type="scientific">Vulcanibacillus modesticaldus</name>
    <dbReference type="NCBI Taxonomy" id="337097"/>
    <lineage>
        <taxon>Bacteria</taxon>
        <taxon>Bacillati</taxon>
        <taxon>Bacillota</taxon>
        <taxon>Bacilli</taxon>
        <taxon>Bacillales</taxon>
        <taxon>Bacillaceae</taxon>
        <taxon>Vulcanibacillus</taxon>
    </lineage>
</organism>
<dbReference type="STRING" id="337097.BHF71_10255"/>
<dbReference type="Proteomes" id="UP000243739">
    <property type="component" value="Unassembled WGS sequence"/>
</dbReference>
<dbReference type="AlphaFoldDB" id="A0A1D2YTK7"/>
<protein>
    <submittedName>
        <fullName evidence="1">Uncharacterized protein</fullName>
    </submittedName>
</protein>
<reference evidence="1 2" key="1">
    <citation type="submission" date="2016-09" db="EMBL/GenBank/DDBJ databases">
        <title>Draft genome sequence for the type strain of Vulcanibacillus modesticaldus BR, a strictly anaerobic, moderately thermophilic, and nitrate-reducing bacterium from deep sea-hydrothermal vents of the Mid-Atlantic Ridge.</title>
        <authorList>
            <person name="Abin C.A."/>
            <person name="Hollibaugh J.T."/>
        </authorList>
    </citation>
    <scope>NUCLEOTIDE SEQUENCE [LARGE SCALE GENOMIC DNA]</scope>
    <source>
        <strain evidence="1 2">BR</strain>
    </source>
</reference>
<keyword evidence="2" id="KW-1185">Reference proteome</keyword>
<gene>
    <name evidence="1" type="ORF">BHF71_10255</name>
</gene>
<name>A0A1D2YTK7_9BACI</name>
<comment type="caution">
    <text evidence="1">The sequence shown here is derived from an EMBL/GenBank/DDBJ whole genome shotgun (WGS) entry which is preliminary data.</text>
</comment>
<dbReference type="EMBL" id="MIJF01000037">
    <property type="protein sequence ID" value="OEF99017.1"/>
    <property type="molecule type" value="Genomic_DNA"/>
</dbReference>